<sequence>VRLMLFSTIHQMSAGPIRRLNPALRALVLPVLLLLMSSMVHAADAESLRQSYDEAFQEMYKDVGDLDKTFRFAELAAQVGDLEGAIAALERMLLLDPNLPTVRMQLGVLYLRLESYGMAYAYLSEVRDDEQVPSEVREQAENLISQIDAAVSSHKLSSTLMAGVRYQSNANGGPLSGNILLFGESATLDDQYTQQADWDVNATGQFGYIYDFRTEPATTLNVDLSIYANRQNEQSEIDTKLLELKAGGGFLLSTDLEQSLELKPFLVANDLSLNSVGTFSGFGGGLTVSRRLSKTRSWNIEARYVERDYDDAAQAGLEGPRTRVTLSHTASISERMTGVVNAIAFDENAKDDFAAYRQYSISGTLQRILDPP</sequence>
<dbReference type="AlphaFoldDB" id="A0A382HKV6"/>
<accession>A0A382HKV6</accession>
<feature type="non-terminal residue" evidence="1">
    <location>
        <position position="372"/>
    </location>
</feature>
<evidence type="ECO:0000313" key="1">
    <source>
        <dbReference type="EMBL" id="SVB87936.1"/>
    </source>
</evidence>
<protein>
    <submittedName>
        <fullName evidence="1">Uncharacterized protein</fullName>
    </submittedName>
</protein>
<feature type="non-terminal residue" evidence="1">
    <location>
        <position position="1"/>
    </location>
</feature>
<dbReference type="InterPro" id="IPR011990">
    <property type="entry name" value="TPR-like_helical_dom_sf"/>
</dbReference>
<dbReference type="Gene3D" id="1.25.40.10">
    <property type="entry name" value="Tetratricopeptide repeat domain"/>
    <property type="match status" value="1"/>
</dbReference>
<dbReference type="SUPFAM" id="SSF48452">
    <property type="entry name" value="TPR-like"/>
    <property type="match status" value="1"/>
</dbReference>
<reference evidence="1" key="1">
    <citation type="submission" date="2018-05" db="EMBL/GenBank/DDBJ databases">
        <authorList>
            <person name="Lanie J.A."/>
            <person name="Ng W.-L."/>
            <person name="Kazmierczak K.M."/>
            <person name="Andrzejewski T.M."/>
            <person name="Davidsen T.M."/>
            <person name="Wayne K.J."/>
            <person name="Tettelin H."/>
            <person name="Glass J.I."/>
            <person name="Rusch D."/>
            <person name="Podicherti R."/>
            <person name="Tsui H.-C.T."/>
            <person name="Winkler M.E."/>
        </authorList>
    </citation>
    <scope>NUCLEOTIDE SEQUENCE</scope>
</reference>
<organism evidence="1">
    <name type="scientific">marine metagenome</name>
    <dbReference type="NCBI Taxonomy" id="408172"/>
    <lineage>
        <taxon>unclassified sequences</taxon>
        <taxon>metagenomes</taxon>
        <taxon>ecological metagenomes</taxon>
    </lineage>
</organism>
<dbReference type="EMBL" id="UINC01061888">
    <property type="protein sequence ID" value="SVB87936.1"/>
    <property type="molecule type" value="Genomic_DNA"/>
</dbReference>
<name>A0A382HKV6_9ZZZZ</name>
<gene>
    <name evidence="1" type="ORF">METZ01_LOCUS240790</name>
</gene>
<proteinExistence type="predicted"/>